<gene>
    <name evidence="17" type="ORF">COJ30_26075</name>
</gene>
<evidence type="ECO:0000313" key="17">
    <source>
        <dbReference type="EMBL" id="PFL55338.1"/>
    </source>
</evidence>
<dbReference type="Gene3D" id="3.90.1310.10">
    <property type="entry name" value="Penicillin-binding protein 2a (Domain 2)"/>
    <property type="match status" value="1"/>
</dbReference>
<evidence type="ECO:0000256" key="3">
    <source>
        <dbReference type="ARBA" id="ARBA00004752"/>
    </source>
</evidence>
<dbReference type="RefSeq" id="WP_098557051.1">
    <property type="nucleotide sequence ID" value="NZ_NUXH01000138.1"/>
</dbReference>
<dbReference type="InterPro" id="IPR001460">
    <property type="entry name" value="PCN-bd_Tpept"/>
</dbReference>
<reference evidence="17 18" key="1">
    <citation type="submission" date="2017-09" db="EMBL/GenBank/DDBJ databases">
        <title>Large-scale bioinformatics analysis of Bacillus genomes uncovers conserved roles of natural products in bacterial physiology.</title>
        <authorList>
            <consortium name="Agbiome Team Llc"/>
            <person name="Bleich R.M."/>
            <person name="Grubbs K.J."/>
            <person name="Santa Maria K.C."/>
            <person name="Allen S.E."/>
            <person name="Farag S."/>
            <person name="Shank E.A."/>
            <person name="Bowers A."/>
        </authorList>
    </citation>
    <scope>NUCLEOTIDE SEQUENCE [LARGE SCALE GENOMIC DNA]</scope>
    <source>
        <strain evidence="17 18">AFS081271</strain>
    </source>
</reference>
<dbReference type="GO" id="GO:0005886">
    <property type="term" value="C:plasma membrane"/>
    <property type="evidence" value="ECO:0007669"/>
    <property type="project" value="UniProtKB-SubCell"/>
</dbReference>
<comment type="subcellular location">
    <subcellularLocation>
        <location evidence="2">Cell membrane</location>
    </subcellularLocation>
    <subcellularLocation>
        <location evidence="1">Membrane</location>
        <topology evidence="1">Single-pass membrane protein</topology>
    </subcellularLocation>
</comment>
<dbReference type="UniPathway" id="UPA00219"/>
<sequence>MLHTKRWRFFAVLSIVGLILLILVKINFISITIATSSAERGKIFDQNGVILATNKKVKALYCTSNDEKLSNQDTSNTLAFFNQFSNEFQHDISAEDIKSQLQQSCKKQTTNDIPLYSNINERELTFINKNKPNNVIIKDEWIRYYPKHEIGSQLIGYVENDLNSKYGPVGKSGIELQYENDLKGKPGKTLIFKMNNKKFLWNIQKVQKGKDVQLAIDSKLQQKTEEALRSQIKQIPDAKAGYVVVTDVKTGAILTMANSAVFNPNTLHTHVSSKNENIKSLSQNKAIQKLKYGESYVNMASTIKPLTILIGLNEKLFQPEDTYLDKGTFHYDNQNNITNAPGTPTGAITPRQAIINSSNTFMTAKVALPLFNQNNGNIEKVAHIWT</sequence>
<dbReference type="Pfam" id="PF03717">
    <property type="entry name" value="PBP_dimer"/>
    <property type="match status" value="1"/>
</dbReference>
<protein>
    <recommendedName>
        <fullName evidence="5">serine-type D-Ala-D-Ala carboxypeptidase</fullName>
        <ecNumber evidence="5">3.4.16.4</ecNumber>
    </recommendedName>
</protein>
<evidence type="ECO:0000256" key="5">
    <source>
        <dbReference type="ARBA" id="ARBA00012448"/>
    </source>
</evidence>
<keyword evidence="10 14" id="KW-1133">Transmembrane helix</keyword>
<evidence type="ECO:0000256" key="9">
    <source>
        <dbReference type="ARBA" id="ARBA00022984"/>
    </source>
</evidence>
<dbReference type="GO" id="GO:0009252">
    <property type="term" value="P:peptidoglycan biosynthetic process"/>
    <property type="evidence" value="ECO:0007669"/>
    <property type="project" value="UniProtKB-UniPathway"/>
</dbReference>
<evidence type="ECO:0000259" key="16">
    <source>
        <dbReference type="Pfam" id="PF03717"/>
    </source>
</evidence>
<evidence type="ECO:0000256" key="4">
    <source>
        <dbReference type="ARBA" id="ARBA00007171"/>
    </source>
</evidence>
<feature type="domain" description="Penicillin-binding protein transpeptidase" evidence="15">
    <location>
        <begin position="241"/>
        <end position="363"/>
    </location>
</feature>
<dbReference type="GO" id="GO:0008360">
    <property type="term" value="P:regulation of cell shape"/>
    <property type="evidence" value="ECO:0007669"/>
    <property type="project" value="UniProtKB-KW"/>
</dbReference>
<organism evidence="17 18">
    <name type="scientific">Bacillus anthracis</name>
    <name type="common">anthrax bacterium</name>
    <dbReference type="NCBI Taxonomy" id="1392"/>
    <lineage>
        <taxon>Bacteria</taxon>
        <taxon>Bacillati</taxon>
        <taxon>Bacillota</taxon>
        <taxon>Bacilli</taxon>
        <taxon>Bacillales</taxon>
        <taxon>Bacillaceae</taxon>
        <taxon>Bacillus</taxon>
        <taxon>Bacillus cereus group</taxon>
    </lineage>
</organism>
<dbReference type="EC" id="3.4.16.4" evidence="5"/>
<feature type="non-terminal residue" evidence="17">
    <location>
        <position position="386"/>
    </location>
</feature>
<comment type="catalytic activity">
    <reaction evidence="13">
        <text>Preferential cleavage: (Ac)2-L-Lys-D-Ala-|-D-Ala. Also transpeptidation of peptidyl-alanyl moieties that are N-acyl substituents of D-alanine.</text>
        <dbReference type="EC" id="3.4.16.4"/>
    </reaction>
</comment>
<dbReference type="InterPro" id="IPR050515">
    <property type="entry name" value="Beta-lactam/transpept"/>
</dbReference>
<dbReference type="InterPro" id="IPR036138">
    <property type="entry name" value="PBP_dimer_sf"/>
</dbReference>
<dbReference type="PANTHER" id="PTHR30627">
    <property type="entry name" value="PEPTIDOGLYCAN D,D-TRANSPEPTIDASE"/>
    <property type="match status" value="1"/>
</dbReference>
<evidence type="ECO:0000256" key="13">
    <source>
        <dbReference type="ARBA" id="ARBA00034000"/>
    </source>
</evidence>
<dbReference type="Proteomes" id="UP000222851">
    <property type="component" value="Unassembled WGS sequence"/>
</dbReference>
<keyword evidence="6" id="KW-1003">Cell membrane</keyword>
<dbReference type="EMBL" id="NUXH01000138">
    <property type="protein sequence ID" value="PFL55338.1"/>
    <property type="molecule type" value="Genomic_DNA"/>
</dbReference>
<comment type="pathway">
    <text evidence="3">Cell wall biogenesis; peptidoglycan biosynthesis.</text>
</comment>
<evidence type="ECO:0000256" key="7">
    <source>
        <dbReference type="ARBA" id="ARBA00022692"/>
    </source>
</evidence>
<dbReference type="PANTHER" id="PTHR30627:SF2">
    <property type="entry name" value="PEPTIDOGLYCAN D,D-TRANSPEPTIDASE MRDA"/>
    <property type="match status" value="1"/>
</dbReference>
<dbReference type="GO" id="GO:0009002">
    <property type="term" value="F:serine-type D-Ala-D-Ala carboxypeptidase activity"/>
    <property type="evidence" value="ECO:0007669"/>
    <property type="project" value="UniProtKB-EC"/>
</dbReference>
<evidence type="ECO:0000313" key="18">
    <source>
        <dbReference type="Proteomes" id="UP000222851"/>
    </source>
</evidence>
<dbReference type="AlphaFoldDB" id="A0A2B0WNP6"/>
<dbReference type="SUPFAM" id="SSF56519">
    <property type="entry name" value="Penicillin binding protein dimerisation domain"/>
    <property type="match status" value="1"/>
</dbReference>
<evidence type="ECO:0000256" key="2">
    <source>
        <dbReference type="ARBA" id="ARBA00004236"/>
    </source>
</evidence>
<dbReference type="GO" id="GO:0071555">
    <property type="term" value="P:cell wall organization"/>
    <property type="evidence" value="ECO:0007669"/>
    <property type="project" value="UniProtKB-KW"/>
</dbReference>
<dbReference type="Pfam" id="PF00905">
    <property type="entry name" value="Transpeptidase"/>
    <property type="match status" value="1"/>
</dbReference>
<evidence type="ECO:0000256" key="8">
    <source>
        <dbReference type="ARBA" id="ARBA00022960"/>
    </source>
</evidence>
<dbReference type="SUPFAM" id="SSF56601">
    <property type="entry name" value="beta-lactamase/transpeptidase-like"/>
    <property type="match status" value="1"/>
</dbReference>
<dbReference type="Gene3D" id="3.40.710.10">
    <property type="entry name" value="DD-peptidase/beta-lactamase superfamily"/>
    <property type="match status" value="1"/>
</dbReference>
<keyword evidence="12" id="KW-0961">Cell wall biogenesis/degradation</keyword>
<keyword evidence="11 14" id="KW-0472">Membrane</keyword>
<name>A0A2B0WNP6_BACAN</name>
<dbReference type="InterPro" id="IPR005311">
    <property type="entry name" value="PBP_dimer"/>
</dbReference>
<evidence type="ECO:0000259" key="15">
    <source>
        <dbReference type="Pfam" id="PF00905"/>
    </source>
</evidence>
<dbReference type="InterPro" id="IPR012338">
    <property type="entry name" value="Beta-lactam/transpept-like"/>
</dbReference>
<evidence type="ECO:0000256" key="12">
    <source>
        <dbReference type="ARBA" id="ARBA00023316"/>
    </source>
</evidence>
<feature type="transmembrane region" description="Helical" evidence="14">
    <location>
        <begin position="7"/>
        <end position="28"/>
    </location>
</feature>
<feature type="domain" description="Penicillin-binding protein dimerisation" evidence="16">
    <location>
        <begin position="36"/>
        <end position="201"/>
    </location>
</feature>
<evidence type="ECO:0000256" key="11">
    <source>
        <dbReference type="ARBA" id="ARBA00023136"/>
    </source>
</evidence>
<keyword evidence="7 14" id="KW-0812">Transmembrane</keyword>
<comment type="caution">
    <text evidence="17">The sequence shown here is derived from an EMBL/GenBank/DDBJ whole genome shotgun (WGS) entry which is preliminary data.</text>
</comment>
<evidence type="ECO:0000256" key="10">
    <source>
        <dbReference type="ARBA" id="ARBA00022989"/>
    </source>
</evidence>
<evidence type="ECO:0000256" key="6">
    <source>
        <dbReference type="ARBA" id="ARBA00022475"/>
    </source>
</evidence>
<dbReference type="GO" id="GO:0071972">
    <property type="term" value="F:peptidoglycan L,D-transpeptidase activity"/>
    <property type="evidence" value="ECO:0007669"/>
    <property type="project" value="TreeGrafter"/>
</dbReference>
<accession>A0A2B0WNP6</accession>
<comment type="similarity">
    <text evidence="4">Belongs to the transpeptidase family.</text>
</comment>
<keyword evidence="9" id="KW-0573">Peptidoglycan synthesis</keyword>
<evidence type="ECO:0000256" key="1">
    <source>
        <dbReference type="ARBA" id="ARBA00004167"/>
    </source>
</evidence>
<proteinExistence type="inferred from homology"/>
<dbReference type="GO" id="GO:0008658">
    <property type="term" value="F:penicillin binding"/>
    <property type="evidence" value="ECO:0007669"/>
    <property type="project" value="InterPro"/>
</dbReference>
<evidence type="ECO:0000256" key="14">
    <source>
        <dbReference type="SAM" id="Phobius"/>
    </source>
</evidence>
<keyword evidence="8" id="KW-0133">Cell shape</keyword>